<keyword evidence="2" id="KW-1133">Transmembrane helix</keyword>
<evidence type="ECO:0000313" key="5">
    <source>
        <dbReference type="Proteomes" id="UP001487296"/>
    </source>
</evidence>
<feature type="transmembrane region" description="Helical" evidence="2">
    <location>
        <begin position="56"/>
        <end position="76"/>
    </location>
</feature>
<dbReference type="InterPro" id="IPR025665">
    <property type="entry name" value="Beta-barrel_OMP_2"/>
</dbReference>
<dbReference type="Proteomes" id="UP001487296">
    <property type="component" value="Unassembled WGS sequence"/>
</dbReference>
<feature type="region of interest" description="Disordered" evidence="1">
    <location>
        <begin position="78"/>
        <end position="116"/>
    </location>
</feature>
<evidence type="ECO:0000256" key="1">
    <source>
        <dbReference type="SAM" id="MobiDB-lite"/>
    </source>
</evidence>
<accession>A0ABV1FRY5</accession>
<feature type="compositionally biased region" description="Low complexity" evidence="1">
    <location>
        <begin position="78"/>
        <end position="88"/>
    </location>
</feature>
<gene>
    <name evidence="4" type="ORF">AAAT34_08345</name>
</gene>
<feature type="domain" description="Outer membrane protein beta-barrel" evidence="3">
    <location>
        <begin position="270"/>
        <end position="386"/>
    </location>
</feature>
<feature type="compositionally biased region" description="Basic and acidic residues" evidence="1">
    <location>
        <begin position="191"/>
        <end position="207"/>
    </location>
</feature>
<evidence type="ECO:0000313" key="4">
    <source>
        <dbReference type="EMBL" id="MEQ2487065.1"/>
    </source>
</evidence>
<sequence length="432" mass="46736">MNKKWTNDTHRLLNDAQHSAPEGLLCDIKKEMARRGLQPAYGQRKAHIISMRARRWGAVAASVAVVAAIGVCLMPPHQQEPQQPLAQQTVMDPGTPRSASQSREAASAMAPTTQPVASVSGWVAQAVETVAKRRREAESLVAQQEAACALSDPPVVAMVDSSQEPVCVAEEHAEERVEPRSSVQPRTKARQQQDVRTTRDIAREPELQAHASRSRAVEVGAHLSGMPSMNLSGMAGGRYSDLCYTSPFDTSVGETGTTLVPGLGHAKSTELRSKHHQPVKVGFSVRVPLGYRWSLQTGLNYAYLKSDFEDSSNGNSITGSQALHYIGVPIGVSYDVWSNRRFNVYATAGSEMEKLVKGTFSTDNSSEKVKESRPVLSLNVAAGIALKLSPMVSFYAEPGLSCHFKNGSGVESSYTDHPLGFSLNVGLRLNTK</sequence>
<feature type="compositionally biased region" description="Polar residues" evidence="1">
    <location>
        <begin position="181"/>
        <end position="190"/>
    </location>
</feature>
<reference evidence="4 5" key="1">
    <citation type="submission" date="2024-04" db="EMBL/GenBank/DDBJ databases">
        <title>Human intestinal bacterial collection.</title>
        <authorList>
            <person name="Pauvert C."/>
            <person name="Hitch T.C.A."/>
            <person name="Clavel T."/>
        </authorList>
    </citation>
    <scope>NUCLEOTIDE SEQUENCE [LARGE SCALE GENOMIC DNA]</scope>
    <source>
        <strain evidence="4 5">CLA-AA-H145</strain>
    </source>
</reference>
<comment type="caution">
    <text evidence="4">The sequence shown here is derived from an EMBL/GenBank/DDBJ whole genome shotgun (WGS) entry which is preliminary data.</text>
</comment>
<dbReference type="Pfam" id="PF13568">
    <property type="entry name" value="OMP_b-brl_2"/>
    <property type="match status" value="1"/>
</dbReference>
<keyword evidence="2" id="KW-0812">Transmembrane</keyword>
<name>A0ABV1FRY5_9BACT</name>
<keyword evidence="2" id="KW-0472">Membrane</keyword>
<dbReference type="InterPro" id="IPR011250">
    <property type="entry name" value="OMP/PagP_B-barrel"/>
</dbReference>
<protein>
    <submittedName>
        <fullName evidence="4">Outer membrane beta-barrel protein</fullName>
    </submittedName>
</protein>
<proteinExistence type="predicted"/>
<dbReference type="Gene3D" id="2.40.160.20">
    <property type="match status" value="1"/>
</dbReference>
<organism evidence="4 5">
    <name type="scientific">Hallella faecis</name>
    <dbReference type="NCBI Taxonomy" id="2841596"/>
    <lineage>
        <taxon>Bacteria</taxon>
        <taxon>Pseudomonadati</taxon>
        <taxon>Bacteroidota</taxon>
        <taxon>Bacteroidia</taxon>
        <taxon>Bacteroidales</taxon>
        <taxon>Prevotellaceae</taxon>
        <taxon>Hallella</taxon>
    </lineage>
</organism>
<dbReference type="SUPFAM" id="SSF56925">
    <property type="entry name" value="OMPA-like"/>
    <property type="match status" value="1"/>
</dbReference>
<evidence type="ECO:0000256" key="2">
    <source>
        <dbReference type="SAM" id="Phobius"/>
    </source>
</evidence>
<dbReference type="EMBL" id="JBBNFP010000030">
    <property type="protein sequence ID" value="MEQ2487065.1"/>
    <property type="molecule type" value="Genomic_DNA"/>
</dbReference>
<dbReference type="RefSeq" id="WP_215760109.1">
    <property type="nucleotide sequence ID" value="NZ_JAHKBE010000029.1"/>
</dbReference>
<feature type="region of interest" description="Disordered" evidence="1">
    <location>
        <begin position="173"/>
        <end position="215"/>
    </location>
</feature>
<keyword evidence="5" id="KW-1185">Reference proteome</keyword>
<evidence type="ECO:0000259" key="3">
    <source>
        <dbReference type="Pfam" id="PF13568"/>
    </source>
</evidence>
<feature type="compositionally biased region" description="Low complexity" evidence="1">
    <location>
        <begin position="98"/>
        <end position="110"/>
    </location>
</feature>